<proteinExistence type="predicted"/>
<dbReference type="AlphaFoldDB" id="D1ALE0"/>
<protein>
    <submittedName>
        <fullName evidence="7">Inner-membrane translocator</fullName>
    </submittedName>
</protein>
<organism evidence="7 8">
    <name type="scientific">Sebaldella termitidis (strain ATCC 33386 / NCTC 11300)</name>
    <dbReference type="NCBI Taxonomy" id="526218"/>
    <lineage>
        <taxon>Bacteria</taxon>
        <taxon>Fusobacteriati</taxon>
        <taxon>Fusobacteriota</taxon>
        <taxon>Fusobacteriia</taxon>
        <taxon>Fusobacteriales</taxon>
        <taxon>Leptotrichiaceae</taxon>
        <taxon>Sebaldella</taxon>
    </lineage>
</organism>
<feature type="transmembrane region" description="Helical" evidence="6">
    <location>
        <begin position="34"/>
        <end position="55"/>
    </location>
</feature>
<reference evidence="7 8" key="2">
    <citation type="journal article" date="2010" name="Stand. Genomic Sci.">
        <title>Complete genome sequence of Sebaldella termitidis type strain (NCTC 11300).</title>
        <authorList>
            <person name="Harmon-Smith M."/>
            <person name="Celia L."/>
            <person name="Chertkov O."/>
            <person name="Lapidus A."/>
            <person name="Copeland A."/>
            <person name="Glavina Del Rio T."/>
            <person name="Nolan M."/>
            <person name="Lucas S."/>
            <person name="Tice H."/>
            <person name="Cheng J.F."/>
            <person name="Han C."/>
            <person name="Detter J.C."/>
            <person name="Bruce D."/>
            <person name="Goodwin L."/>
            <person name="Pitluck S."/>
            <person name="Pati A."/>
            <person name="Liolios K."/>
            <person name="Ivanova N."/>
            <person name="Mavromatis K."/>
            <person name="Mikhailova N."/>
            <person name="Chen A."/>
            <person name="Palaniappan K."/>
            <person name="Land M."/>
            <person name="Hauser L."/>
            <person name="Chang Y.J."/>
            <person name="Jeffries C.D."/>
            <person name="Brettin T."/>
            <person name="Goker M."/>
            <person name="Beck B."/>
            <person name="Bristow J."/>
            <person name="Eisen J.A."/>
            <person name="Markowitz V."/>
            <person name="Hugenholtz P."/>
            <person name="Kyrpides N.C."/>
            <person name="Klenk H.P."/>
            <person name="Chen F."/>
        </authorList>
    </citation>
    <scope>NUCLEOTIDE SEQUENCE [LARGE SCALE GENOMIC DNA]</scope>
    <source>
        <strain evidence="8">ATCC 33386 / NCTC 11300</strain>
    </source>
</reference>
<reference evidence="8" key="1">
    <citation type="submission" date="2009-09" db="EMBL/GenBank/DDBJ databases">
        <title>The complete chromosome of Sebaldella termitidis ATCC 33386.</title>
        <authorList>
            <consortium name="US DOE Joint Genome Institute (JGI-PGF)"/>
            <person name="Lucas S."/>
            <person name="Copeland A."/>
            <person name="Lapidus A."/>
            <person name="Glavina del Rio T."/>
            <person name="Dalin E."/>
            <person name="Tice H."/>
            <person name="Bruce D."/>
            <person name="Goodwin L."/>
            <person name="Pitluck S."/>
            <person name="Kyrpides N."/>
            <person name="Mavromatis K."/>
            <person name="Ivanova N."/>
            <person name="Mikhailova N."/>
            <person name="Sims D."/>
            <person name="Meincke L."/>
            <person name="Brettin T."/>
            <person name="Detter J.C."/>
            <person name="Han C."/>
            <person name="Larimer F."/>
            <person name="Land M."/>
            <person name="Hauser L."/>
            <person name="Markowitz V."/>
            <person name="Cheng J.F."/>
            <person name="Hugenholtz P."/>
            <person name="Woyke T."/>
            <person name="Wu D."/>
            <person name="Eisen J.A."/>
        </authorList>
    </citation>
    <scope>NUCLEOTIDE SEQUENCE [LARGE SCALE GENOMIC DNA]</scope>
    <source>
        <strain evidence="8">ATCC 33386 / NCTC 11300</strain>
    </source>
</reference>
<feature type="transmembrane region" description="Helical" evidence="6">
    <location>
        <begin position="295"/>
        <end position="312"/>
    </location>
</feature>
<keyword evidence="8" id="KW-1185">Reference proteome</keyword>
<evidence type="ECO:0000256" key="1">
    <source>
        <dbReference type="ARBA" id="ARBA00004651"/>
    </source>
</evidence>
<dbReference type="HOGENOM" id="CLU_031365_1_2_0"/>
<dbReference type="STRING" id="526218.Sterm_2430"/>
<evidence type="ECO:0000313" key="8">
    <source>
        <dbReference type="Proteomes" id="UP000000845"/>
    </source>
</evidence>
<dbReference type="InterPro" id="IPR043428">
    <property type="entry name" value="LivM-like"/>
</dbReference>
<evidence type="ECO:0000256" key="3">
    <source>
        <dbReference type="ARBA" id="ARBA00022692"/>
    </source>
</evidence>
<keyword evidence="5 6" id="KW-0472">Membrane</keyword>
<dbReference type="EMBL" id="CP001739">
    <property type="protein sequence ID" value="ACZ09283.1"/>
    <property type="molecule type" value="Genomic_DNA"/>
</dbReference>
<dbReference type="GO" id="GO:0005886">
    <property type="term" value="C:plasma membrane"/>
    <property type="evidence" value="ECO:0007669"/>
    <property type="project" value="UniProtKB-SubCell"/>
</dbReference>
<accession>D1ALE0</accession>
<keyword evidence="3 6" id="KW-0812">Transmembrane</keyword>
<feature type="transmembrane region" description="Helical" evidence="6">
    <location>
        <begin position="124"/>
        <end position="143"/>
    </location>
</feature>
<dbReference type="PANTHER" id="PTHR30482">
    <property type="entry name" value="HIGH-AFFINITY BRANCHED-CHAIN AMINO ACID TRANSPORT SYSTEM PERMEASE"/>
    <property type="match status" value="1"/>
</dbReference>
<keyword evidence="4 6" id="KW-1133">Transmembrane helix</keyword>
<evidence type="ECO:0000256" key="5">
    <source>
        <dbReference type="ARBA" id="ARBA00023136"/>
    </source>
</evidence>
<dbReference type="CDD" id="cd06581">
    <property type="entry name" value="TM_PBP1_LivM_like"/>
    <property type="match status" value="1"/>
</dbReference>
<dbReference type="InterPro" id="IPR001851">
    <property type="entry name" value="ABC_transp_permease"/>
</dbReference>
<evidence type="ECO:0000256" key="2">
    <source>
        <dbReference type="ARBA" id="ARBA00022475"/>
    </source>
</evidence>
<evidence type="ECO:0000256" key="4">
    <source>
        <dbReference type="ARBA" id="ARBA00022989"/>
    </source>
</evidence>
<comment type="subcellular location">
    <subcellularLocation>
        <location evidence="1">Cell membrane</location>
        <topology evidence="1">Multi-pass membrane protein</topology>
    </subcellularLocation>
</comment>
<dbReference type="KEGG" id="str:Sterm_2430"/>
<feature type="transmembrane region" description="Helical" evidence="6">
    <location>
        <begin position="67"/>
        <end position="86"/>
    </location>
</feature>
<evidence type="ECO:0000256" key="6">
    <source>
        <dbReference type="SAM" id="Phobius"/>
    </source>
</evidence>
<feature type="transmembrane region" description="Helical" evidence="6">
    <location>
        <begin position="209"/>
        <end position="228"/>
    </location>
</feature>
<dbReference type="eggNOG" id="COG4177">
    <property type="taxonomic scope" value="Bacteria"/>
</dbReference>
<dbReference type="PANTHER" id="PTHR30482:SF10">
    <property type="entry name" value="HIGH-AFFINITY BRANCHED-CHAIN AMINO ACID TRANSPORT PROTEIN BRAE"/>
    <property type="match status" value="1"/>
</dbReference>
<feature type="transmembrane region" description="Helical" evidence="6">
    <location>
        <begin position="163"/>
        <end position="181"/>
    </location>
</feature>
<dbReference type="GO" id="GO:0015658">
    <property type="term" value="F:branched-chain amino acid transmembrane transporter activity"/>
    <property type="evidence" value="ECO:0007669"/>
    <property type="project" value="InterPro"/>
</dbReference>
<evidence type="ECO:0000313" key="7">
    <source>
        <dbReference type="EMBL" id="ACZ09283.1"/>
    </source>
</evidence>
<sequence>MDKKNIKKLTYILSAILIVILFFLLQIIVQINSYYSTILCNIFIYVLFAVSLNITVGLMGQLSLGHAGFIAVGAYSSVMFTKYVFTSVPNDAVRLILGCIIGGLFAAFFGFLVGIPILRLKGDYLAIITLAFGEMIKFTIQNLDFLGGAAGIRRIPQITTFTSIYWIVVICIIIITMIMTSRYGRLVLSIREDEIAAENIGIPINKIKLFGFTISAMFAGVGGALLAHSYPTLEPLQFNFVFSIDILVMVVLGGLGSITGAIVSASLLTILNESLRSFANFFPSNIGMYVQQGRYAFYALVLIFIMIFRPSGLLGTGEFRLNGIIKKLFPGKKNNEARKG</sequence>
<dbReference type="Proteomes" id="UP000000845">
    <property type="component" value="Chromosome"/>
</dbReference>
<name>D1ALE0_SEBTE</name>
<keyword evidence="2" id="KW-1003">Cell membrane</keyword>
<feature type="transmembrane region" description="Helical" evidence="6">
    <location>
        <begin position="240"/>
        <end position="271"/>
    </location>
</feature>
<gene>
    <name evidence="7" type="ordered locus">Sterm_2430</name>
</gene>
<feature type="transmembrane region" description="Helical" evidence="6">
    <location>
        <begin position="9"/>
        <end position="28"/>
    </location>
</feature>
<dbReference type="RefSeq" id="WP_012861877.1">
    <property type="nucleotide sequence ID" value="NC_013517.1"/>
</dbReference>
<feature type="transmembrane region" description="Helical" evidence="6">
    <location>
        <begin position="92"/>
        <end position="112"/>
    </location>
</feature>
<dbReference type="Pfam" id="PF02653">
    <property type="entry name" value="BPD_transp_2"/>
    <property type="match status" value="1"/>
</dbReference>